<evidence type="ECO:0000256" key="6">
    <source>
        <dbReference type="HAMAP-Rule" id="MF_01114"/>
    </source>
</evidence>
<comment type="caution">
    <text evidence="10">The sequence shown here is derived from an EMBL/GenBank/DDBJ whole genome shotgun (WGS) entry which is preliminary data.</text>
</comment>
<feature type="domain" description="RecX first three-helical" evidence="9">
    <location>
        <begin position="62"/>
        <end position="101"/>
    </location>
</feature>
<dbReference type="InterPro" id="IPR036388">
    <property type="entry name" value="WH-like_DNA-bd_sf"/>
</dbReference>
<dbReference type="GO" id="GO:0005737">
    <property type="term" value="C:cytoplasm"/>
    <property type="evidence" value="ECO:0007669"/>
    <property type="project" value="UniProtKB-SubCell"/>
</dbReference>
<comment type="subcellular location">
    <subcellularLocation>
        <location evidence="2 6">Cytoplasm</location>
    </subcellularLocation>
</comment>
<accession>A0A0R2BE09</accession>
<comment type="similarity">
    <text evidence="3 6">Belongs to the RecX family.</text>
</comment>
<feature type="domain" description="RecX second three-helical" evidence="7">
    <location>
        <begin position="108"/>
        <end position="149"/>
    </location>
</feature>
<dbReference type="GO" id="GO:0006282">
    <property type="term" value="P:regulation of DNA repair"/>
    <property type="evidence" value="ECO:0007669"/>
    <property type="project" value="UniProtKB-UniRule"/>
</dbReference>
<evidence type="ECO:0000256" key="5">
    <source>
        <dbReference type="ARBA" id="ARBA00022490"/>
    </source>
</evidence>
<dbReference type="EMBL" id="AYYN01000095">
    <property type="protein sequence ID" value="KRM74454.1"/>
    <property type="molecule type" value="Genomic_DNA"/>
</dbReference>
<organism evidence="10 11">
    <name type="scientific">Ligilactobacillus murinus DSM 20452 = NBRC 14221</name>
    <dbReference type="NCBI Taxonomy" id="1423772"/>
    <lineage>
        <taxon>Bacteria</taxon>
        <taxon>Bacillati</taxon>
        <taxon>Bacillota</taxon>
        <taxon>Bacilli</taxon>
        <taxon>Lactobacillales</taxon>
        <taxon>Lactobacillaceae</taxon>
        <taxon>Ligilactobacillus</taxon>
    </lineage>
</organism>
<dbReference type="PANTHER" id="PTHR33602">
    <property type="entry name" value="REGULATORY PROTEIN RECX FAMILY PROTEIN"/>
    <property type="match status" value="1"/>
</dbReference>
<dbReference type="InterPro" id="IPR053926">
    <property type="entry name" value="RecX_HTH_1st"/>
</dbReference>
<evidence type="ECO:0000256" key="2">
    <source>
        <dbReference type="ARBA" id="ARBA00004496"/>
    </source>
</evidence>
<comment type="function">
    <text evidence="1 6">Modulates RecA activity.</text>
</comment>
<evidence type="ECO:0000256" key="1">
    <source>
        <dbReference type="ARBA" id="ARBA00003529"/>
    </source>
</evidence>
<dbReference type="Gene3D" id="1.10.10.10">
    <property type="entry name" value="Winged helix-like DNA-binding domain superfamily/Winged helix DNA-binding domain"/>
    <property type="match status" value="4"/>
</dbReference>
<protein>
    <recommendedName>
        <fullName evidence="4 6">Regulatory protein RecX</fullName>
    </recommendedName>
</protein>
<dbReference type="PANTHER" id="PTHR33602:SF1">
    <property type="entry name" value="REGULATORY PROTEIN RECX FAMILY PROTEIN"/>
    <property type="match status" value="1"/>
</dbReference>
<reference evidence="10 11" key="1">
    <citation type="journal article" date="2015" name="Genome Announc.">
        <title>Expanding the biotechnology potential of lactobacilli through comparative genomics of 213 strains and associated genera.</title>
        <authorList>
            <person name="Sun Z."/>
            <person name="Harris H.M."/>
            <person name="McCann A."/>
            <person name="Guo C."/>
            <person name="Argimon S."/>
            <person name="Zhang W."/>
            <person name="Yang X."/>
            <person name="Jeffery I.B."/>
            <person name="Cooney J.C."/>
            <person name="Kagawa T.F."/>
            <person name="Liu W."/>
            <person name="Song Y."/>
            <person name="Salvetti E."/>
            <person name="Wrobel A."/>
            <person name="Rasinkangas P."/>
            <person name="Parkhill J."/>
            <person name="Rea M.C."/>
            <person name="O'Sullivan O."/>
            <person name="Ritari J."/>
            <person name="Douillard F.P."/>
            <person name="Paul Ross R."/>
            <person name="Yang R."/>
            <person name="Briner A.E."/>
            <person name="Felis G.E."/>
            <person name="de Vos W.M."/>
            <person name="Barrangou R."/>
            <person name="Klaenhammer T.R."/>
            <person name="Caufield P.W."/>
            <person name="Cui Y."/>
            <person name="Zhang H."/>
            <person name="O'Toole P.W."/>
        </authorList>
    </citation>
    <scope>NUCLEOTIDE SEQUENCE [LARGE SCALE GENOMIC DNA]</scope>
    <source>
        <strain evidence="10 11">DSM 20452</strain>
    </source>
</reference>
<feature type="domain" description="RecX third three-helical" evidence="8">
    <location>
        <begin position="214"/>
        <end position="259"/>
    </location>
</feature>
<dbReference type="Pfam" id="PF21981">
    <property type="entry name" value="RecX_HTH3"/>
    <property type="match status" value="2"/>
</dbReference>
<dbReference type="Pfam" id="PF02631">
    <property type="entry name" value="RecX_HTH2"/>
    <property type="match status" value="1"/>
</dbReference>
<dbReference type="Proteomes" id="UP000051612">
    <property type="component" value="Unassembled WGS sequence"/>
</dbReference>
<evidence type="ECO:0000313" key="10">
    <source>
        <dbReference type="EMBL" id="KRM74454.1"/>
    </source>
</evidence>
<name>A0A0R2BE09_9LACO</name>
<dbReference type="HAMAP" id="MF_01114">
    <property type="entry name" value="RecX"/>
    <property type="match status" value="1"/>
</dbReference>
<keyword evidence="5 6" id="KW-0963">Cytoplasm</keyword>
<dbReference type="InterPro" id="IPR053924">
    <property type="entry name" value="RecX_HTH_2nd"/>
</dbReference>
<dbReference type="AlphaFoldDB" id="A0A0R2BE09"/>
<sequence length="265" mass="30588">MAKKITAIATQKKAGRFNIYLDGKYAFPVSEDVLIKYRLAKGLELDEEMIEHLQQADLLSKAYNKALDHLSYQLRTKKEIKIYLTKLEVPENDQNQIISKLVELNLLDDLAYAKSYVRTAANTTDKGPFVIAQKLKQKGVAEEFINEALIEFSFEQQVQTALKLAEKFVAKNKKLAFQALKNKLYQHLVTKGFSSETISLVLEELALKKDDTLQLEALREQGAKLLRRYQRYPQPERFFKLKQALYRKGFSLSEIERYLAEITAE</sequence>
<evidence type="ECO:0000256" key="3">
    <source>
        <dbReference type="ARBA" id="ARBA00009695"/>
    </source>
</evidence>
<dbReference type="Pfam" id="PF21982">
    <property type="entry name" value="RecX_HTH1"/>
    <property type="match status" value="1"/>
</dbReference>
<dbReference type="InterPro" id="IPR003783">
    <property type="entry name" value="Regulatory_RecX"/>
</dbReference>
<evidence type="ECO:0000259" key="8">
    <source>
        <dbReference type="Pfam" id="PF21981"/>
    </source>
</evidence>
<evidence type="ECO:0000256" key="4">
    <source>
        <dbReference type="ARBA" id="ARBA00018111"/>
    </source>
</evidence>
<evidence type="ECO:0000259" key="9">
    <source>
        <dbReference type="Pfam" id="PF21982"/>
    </source>
</evidence>
<proteinExistence type="inferred from homology"/>
<feature type="domain" description="RecX third three-helical" evidence="8">
    <location>
        <begin position="155"/>
        <end position="202"/>
    </location>
</feature>
<dbReference type="NCBIfam" id="NF010733">
    <property type="entry name" value="PRK14135.1"/>
    <property type="match status" value="1"/>
</dbReference>
<evidence type="ECO:0000259" key="7">
    <source>
        <dbReference type="Pfam" id="PF02631"/>
    </source>
</evidence>
<dbReference type="RefSeq" id="WP_056959152.1">
    <property type="nucleotide sequence ID" value="NZ_AYYN01000095.1"/>
</dbReference>
<dbReference type="InterPro" id="IPR053925">
    <property type="entry name" value="RecX_HTH_3rd"/>
</dbReference>
<dbReference type="PATRIC" id="fig|1423772.3.peg.401"/>
<gene>
    <name evidence="6" type="primary">recX</name>
    <name evidence="10" type="ORF">FC48_GL000365</name>
</gene>
<evidence type="ECO:0000313" key="11">
    <source>
        <dbReference type="Proteomes" id="UP000051612"/>
    </source>
</evidence>